<comment type="caution">
    <text evidence="1">The sequence shown here is derived from an EMBL/GenBank/DDBJ whole genome shotgun (WGS) entry which is preliminary data.</text>
</comment>
<evidence type="ECO:0000313" key="2">
    <source>
        <dbReference type="Proteomes" id="UP001320706"/>
    </source>
</evidence>
<name>A0ACC3S456_9PEZI</name>
<proteinExistence type="predicted"/>
<accession>A0ACC3S456</accession>
<dbReference type="Proteomes" id="UP001320706">
    <property type="component" value="Unassembled WGS sequence"/>
</dbReference>
<keyword evidence="2" id="KW-1185">Reference proteome</keyword>
<dbReference type="EMBL" id="JAMKPW020000043">
    <property type="protein sequence ID" value="KAK8194424.1"/>
    <property type="molecule type" value="Genomic_DNA"/>
</dbReference>
<reference evidence="1" key="1">
    <citation type="submission" date="2024-02" db="EMBL/GenBank/DDBJ databases">
        <title>Metagenome Assembled Genome of Zalaria obscura JY119.</title>
        <authorList>
            <person name="Vighnesh L."/>
            <person name="Jagadeeshwari U."/>
            <person name="Venkata Ramana C."/>
            <person name="Sasikala C."/>
        </authorList>
    </citation>
    <scope>NUCLEOTIDE SEQUENCE</scope>
    <source>
        <strain evidence="1">JY119</strain>
    </source>
</reference>
<protein>
    <submittedName>
        <fullName evidence="1">Bifunctional glutathione transferase/peroxidase</fullName>
        <ecNumber evidence="1">2.5.1.18</ecNumber>
    </submittedName>
</protein>
<sequence>MASEQEATEVLQKPKVTLYWLEKSRSQRILWLLEECNIDYEVKTYKRQSNKLADPELKKIHPLGKSPVIGIETPDTKEPVILAESGLITEYLASHFAPHLVPKQWQDGKEGQVCGETEGYLRYRYFMHYAEGSLMSLMVASLLISSIKDSPVPFFIKPITRGITQKFEDLYFGPNYKAQFGFLEGQLASSPDGGEYLCGKDLSAVDILMSFPMIAAKSRAGVTQEAYPTLFAYITRIEENEGYKKSIKKIEELTGEPFNPIL</sequence>
<organism evidence="1 2">
    <name type="scientific">Zalaria obscura</name>
    <dbReference type="NCBI Taxonomy" id="2024903"/>
    <lineage>
        <taxon>Eukaryota</taxon>
        <taxon>Fungi</taxon>
        <taxon>Dikarya</taxon>
        <taxon>Ascomycota</taxon>
        <taxon>Pezizomycotina</taxon>
        <taxon>Dothideomycetes</taxon>
        <taxon>Dothideomycetidae</taxon>
        <taxon>Dothideales</taxon>
        <taxon>Zalariaceae</taxon>
        <taxon>Zalaria</taxon>
    </lineage>
</organism>
<gene>
    <name evidence="1" type="primary">GTT1</name>
    <name evidence="1" type="ORF">M8818_007615</name>
</gene>
<keyword evidence="1" id="KW-0808">Transferase</keyword>
<evidence type="ECO:0000313" key="1">
    <source>
        <dbReference type="EMBL" id="KAK8194424.1"/>
    </source>
</evidence>
<dbReference type="EC" id="2.5.1.18" evidence="1"/>